<comment type="caution">
    <text evidence="1">The sequence shown here is derived from an EMBL/GenBank/DDBJ whole genome shotgun (WGS) entry which is preliminary data.</text>
</comment>
<gene>
    <name evidence="1" type="ORF">SDC9_80383</name>
</gene>
<protein>
    <submittedName>
        <fullName evidence="1">Uncharacterized protein</fullName>
    </submittedName>
</protein>
<evidence type="ECO:0000313" key="1">
    <source>
        <dbReference type="EMBL" id="MPM33804.1"/>
    </source>
</evidence>
<dbReference type="Pfam" id="PF25857">
    <property type="entry name" value="DUF7957"/>
    <property type="match status" value="1"/>
</dbReference>
<name>A0A644Z6T4_9ZZZZ</name>
<dbReference type="AlphaFoldDB" id="A0A644Z6T4"/>
<sequence>MIKHRIINDTVLVINNIKEINFNHNINKVIENNGLLILHIFDCFEKKGSINMSEQPINNIYAVSEKGDIVWNIRDIMQEDYCYTGISIDDKGNLIANTFIGIAQIIDVTNKKLIGRKVTK</sequence>
<dbReference type="InterPro" id="IPR058263">
    <property type="entry name" value="DUF7957"/>
</dbReference>
<organism evidence="1">
    <name type="scientific">bioreactor metagenome</name>
    <dbReference type="NCBI Taxonomy" id="1076179"/>
    <lineage>
        <taxon>unclassified sequences</taxon>
        <taxon>metagenomes</taxon>
        <taxon>ecological metagenomes</taxon>
    </lineage>
</organism>
<reference evidence="1" key="1">
    <citation type="submission" date="2019-08" db="EMBL/GenBank/DDBJ databases">
        <authorList>
            <person name="Kucharzyk K."/>
            <person name="Murdoch R.W."/>
            <person name="Higgins S."/>
            <person name="Loffler F."/>
        </authorList>
    </citation>
    <scope>NUCLEOTIDE SEQUENCE</scope>
</reference>
<proteinExistence type="predicted"/>
<accession>A0A644Z6T4</accession>
<dbReference type="EMBL" id="VSSQ01006769">
    <property type="protein sequence ID" value="MPM33804.1"/>
    <property type="molecule type" value="Genomic_DNA"/>
</dbReference>